<keyword evidence="6" id="KW-1185">Reference proteome</keyword>
<evidence type="ECO:0000256" key="4">
    <source>
        <dbReference type="SAM" id="MobiDB-lite"/>
    </source>
</evidence>
<proteinExistence type="predicted"/>
<evidence type="ECO:0000313" key="6">
    <source>
        <dbReference type="Proteomes" id="UP000824469"/>
    </source>
</evidence>
<name>A0AA38L6S4_TAXCH</name>
<feature type="repeat" description="ANK" evidence="3">
    <location>
        <begin position="225"/>
        <end position="257"/>
    </location>
</feature>
<feature type="region of interest" description="Disordered" evidence="4">
    <location>
        <begin position="675"/>
        <end position="707"/>
    </location>
</feature>
<dbReference type="PANTHER" id="PTHR24186">
    <property type="entry name" value="PROTEIN PHOSPHATASE 1 REGULATORY SUBUNIT"/>
    <property type="match status" value="1"/>
</dbReference>
<dbReference type="AlphaFoldDB" id="A0AA38L6S4"/>
<gene>
    <name evidence="5" type="ORF">KI387_037713</name>
</gene>
<dbReference type="OMA" id="ETTWDAY"/>
<dbReference type="InterPro" id="IPR036770">
    <property type="entry name" value="Ankyrin_rpt-contain_sf"/>
</dbReference>
<dbReference type="PROSITE" id="PS50088">
    <property type="entry name" value="ANK_REPEAT"/>
    <property type="match status" value="2"/>
</dbReference>
<protein>
    <submittedName>
        <fullName evidence="5">Uncharacterized protein</fullName>
    </submittedName>
</protein>
<dbReference type="Pfam" id="PF12796">
    <property type="entry name" value="Ank_2"/>
    <property type="match status" value="1"/>
</dbReference>
<dbReference type="GO" id="GO:0005886">
    <property type="term" value="C:plasma membrane"/>
    <property type="evidence" value="ECO:0007669"/>
    <property type="project" value="TreeGrafter"/>
</dbReference>
<feature type="region of interest" description="Disordered" evidence="4">
    <location>
        <begin position="551"/>
        <end position="570"/>
    </location>
</feature>
<dbReference type="Proteomes" id="UP000824469">
    <property type="component" value="Unassembled WGS sequence"/>
</dbReference>
<keyword evidence="2 3" id="KW-0040">ANK repeat</keyword>
<feature type="compositionally biased region" description="Polar residues" evidence="4">
    <location>
        <begin position="554"/>
        <end position="570"/>
    </location>
</feature>
<dbReference type="SMART" id="SM00248">
    <property type="entry name" value="ANK"/>
    <property type="match status" value="8"/>
</dbReference>
<reference evidence="5 6" key="1">
    <citation type="journal article" date="2021" name="Nat. Plants">
        <title>The Taxus genome provides insights into paclitaxel biosynthesis.</title>
        <authorList>
            <person name="Xiong X."/>
            <person name="Gou J."/>
            <person name="Liao Q."/>
            <person name="Li Y."/>
            <person name="Zhou Q."/>
            <person name="Bi G."/>
            <person name="Li C."/>
            <person name="Du R."/>
            <person name="Wang X."/>
            <person name="Sun T."/>
            <person name="Guo L."/>
            <person name="Liang H."/>
            <person name="Lu P."/>
            <person name="Wu Y."/>
            <person name="Zhang Z."/>
            <person name="Ro D.K."/>
            <person name="Shang Y."/>
            <person name="Huang S."/>
            <person name="Yan J."/>
        </authorList>
    </citation>
    <scope>NUCLEOTIDE SEQUENCE [LARGE SCALE GENOMIC DNA]</scope>
    <source>
        <strain evidence="5">Ta-2019</strain>
    </source>
</reference>
<accession>A0AA38L6S4</accession>
<feature type="repeat" description="ANK" evidence="3">
    <location>
        <begin position="259"/>
        <end position="281"/>
    </location>
</feature>
<evidence type="ECO:0000313" key="5">
    <source>
        <dbReference type="EMBL" id="KAH9309802.1"/>
    </source>
</evidence>
<dbReference type="Pfam" id="PF13857">
    <property type="entry name" value="Ank_5"/>
    <property type="match status" value="1"/>
</dbReference>
<dbReference type="PANTHER" id="PTHR24186:SF38">
    <property type="entry name" value="ANKYRIN REPEAT FAMILY PROTEIN"/>
    <property type="match status" value="1"/>
</dbReference>
<dbReference type="Pfam" id="PF00023">
    <property type="entry name" value="Ank"/>
    <property type="match status" value="1"/>
</dbReference>
<feature type="compositionally biased region" description="Polar residues" evidence="4">
    <location>
        <begin position="684"/>
        <end position="707"/>
    </location>
</feature>
<organism evidence="5 6">
    <name type="scientific">Taxus chinensis</name>
    <name type="common">Chinese yew</name>
    <name type="synonym">Taxus wallichiana var. chinensis</name>
    <dbReference type="NCBI Taxonomy" id="29808"/>
    <lineage>
        <taxon>Eukaryota</taxon>
        <taxon>Viridiplantae</taxon>
        <taxon>Streptophyta</taxon>
        <taxon>Embryophyta</taxon>
        <taxon>Tracheophyta</taxon>
        <taxon>Spermatophyta</taxon>
        <taxon>Pinopsida</taxon>
        <taxon>Pinidae</taxon>
        <taxon>Conifers II</taxon>
        <taxon>Cupressales</taxon>
        <taxon>Taxaceae</taxon>
        <taxon>Taxus</taxon>
    </lineage>
</organism>
<evidence type="ECO:0000256" key="3">
    <source>
        <dbReference type="PROSITE-ProRule" id="PRU00023"/>
    </source>
</evidence>
<sequence>MGPQYPMRWESTGEQWWFATPVDWAAANGFFDVVKELLRIDGNLLIKLTSLRRIRRLETVWEDDGEASFRDAAKGRGLVARELMGECETKHGNILIDAGYGGWLLYTAAAAGDVEFVGYLLKREPLLVFGEGEYGVSDMLYAAARSKNAEIFREILGLANDIKCLRKSKAEDSAAVMLAAASSSSSLSFQMMNRGIHAAARGGNVEILRELLKHCQDLSSYKDSRGSTALHSAASRGQAEVIEELLMVSPDIIAFTDDQGNTPLHVAAYRGHLGIVKQLLSSFPSLLTAKNNDGSNVLHMAVAGFRASGFRRLDKQMDLVRHLILEKSIDLASIINCKNKEGRTAMHLAVLGKVIHKKLVELLLSAPGLNINICDKHGMSAVDILELNLVSGITSDPLLKQLALAGGRPMRSENSYVSNANISYGKIHCADNSPGTSFRSTDSSICPQYEESEIVDVSLKELIESNAGTRYFIGNQKKLSAANHAKQRLATLLGWSHGGKTARKEEQIQEHKPDITEYRSRTSAGGKSAHLMHSKDWLLYGFENPSPLRERFSKTSTPGTKSDSFLRKSQSSPFTKHRFPKLCGNNFNGGGSPAISPFASPSRSSSLSPITSPLPLPTRFKGLMQNNGLTQRSSKSSAKDGIEDTDSIDSYSMSLEAARNQYFCFAFGALQTENQKSKDMPGSVGSNDSGQLGQFLNLSESPRASSS</sequence>
<dbReference type="InterPro" id="IPR002110">
    <property type="entry name" value="Ankyrin_rpt"/>
</dbReference>
<dbReference type="EMBL" id="JAHRHJ020000007">
    <property type="protein sequence ID" value="KAH9309802.1"/>
    <property type="molecule type" value="Genomic_DNA"/>
</dbReference>
<comment type="caution">
    <text evidence="5">The sequence shown here is derived from an EMBL/GenBank/DDBJ whole genome shotgun (WGS) entry which is preliminary data.</text>
</comment>
<dbReference type="PROSITE" id="PS50297">
    <property type="entry name" value="ANK_REP_REGION"/>
    <property type="match status" value="2"/>
</dbReference>
<keyword evidence="1" id="KW-0677">Repeat</keyword>
<evidence type="ECO:0000256" key="2">
    <source>
        <dbReference type="ARBA" id="ARBA00023043"/>
    </source>
</evidence>
<dbReference type="Gene3D" id="1.25.40.20">
    <property type="entry name" value="Ankyrin repeat-containing domain"/>
    <property type="match status" value="1"/>
</dbReference>
<dbReference type="SUPFAM" id="SSF48403">
    <property type="entry name" value="Ankyrin repeat"/>
    <property type="match status" value="1"/>
</dbReference>
<evidence type="ECO:0000256" key="1">
    <source>
        <dbReference type="ARBA" id="ARBA00022737"/>
    </source>
</evidence>